<evidence type="ECO:0000313" key="10">
    <source>
        <dbReference type="Proteomes" id="UP000199656"/>
    </source>
</evidence>
<evidence type="ECO:0000259" key="8">
    <source>
        <dbReference type="PROSITE" id="PS50949"/>
    </source>
</evidence>
<keyword evidence="4" id="KW-0663">Pyridoxal phosphate</keyword>
<keyword evidence="5" id="KW-0805">Transcription regulation</keyword>
<evidence type="ECO:0000256" key="5">
    <source>
        <dbReference type="ARBA" id="ARBA00023015"/>
    </source>
</evidence>
<dbReference type="GO" id="GO:0030170">
    <property type="term" value="F:pyridoxal phosphate binding"/>
    <property type="evidence" value="ECO:0007669"/>
    <property type="project" value="InterPro"/>
</dbReference>
<evidence type="ECO:0000256" key="2">
    <source>
        <dbReference type="ARBA" id="ARBA00022576"/>
    </source>
</evidence>
<dbReference type="STRING" id="408074.SAMN05660909_05242"/>
<dbReference type="InterPro" id="IPR015424">
    <property type="entry name" value="PyrdxlP-dep_Trfase"/>
</dbReference>
<evidence type="ECO:0000256" key="1">
    <source>
        <dbReference type="ARBA" id="ARBA00005384"/>
    </source>
</evidence>
<dbReference type="AlphaFoldDB" id="A0A1H4GEB3"/>
<dbReference type="Proteomes" id="UP000199656">
    <property type="component" value="Unassembled WGS sequence"/>
</dbReference>
<dbReference type="Gene3D" id="3.90.1150.10">
    <property type="entry name" value="Aspartate Aminotransferase, domain 1"/>
    <property type="match status" value="1"/>
</dbReference>
<dbReference type="SMART" id="SM00345">
    <property type="entry name" value="HTH_GNTR"/>
    <property type="match status" value="1"/>
</dbReference>
<dbReference type="InterPro" id="IPR051446">
    <property type="entry name" value="HTH_trans_reg/aminotransferase"/>
</dbReference>
<dbReference type="CDD" id="cd00609">
    <property type="entry name" value="AAT_like"/>
    <property type="match status" value="1"/>
</dbReference>
<dbReference type="RefSeq" id="WP_089765674.1">
    <property type="nucleotide sequence ID" value="NZ_BKAT01000061.1"/>
</dbReference>
<sequence>MKKNSGFKYLKLAEKLQQLIINGTYPTGGKLPSVRTLHQEQHISISTALQVYAYLEKQGWIEAREKSGYFVAYSRLQNRRALPPVSNPAPTAAEVQVNEQLARLKFYSGMDVVSLVGPAPDSAILPAGKLRKALSAVARTYDDSYIPYGDIRGYEPLRQQISRLCLNWGRAISPAEILVTNGALEAATLCLRAVAKPGDTIAIESPTFFGLLLAIENLGMKALEIPTDPVTGIQVDKLEEAFRQKKVQACLLVPNFSNPLGSCMPDPQKEKLAKLLARYQVPLIEDDVYGDLHFSPDRPKTIKSYDLEGWVLYCSSFSKILAPGLRLGWVIGGRYQEKISQIKFMNSAATNTITQMMVHRFMEQQRIDLHLKNLRQTLNLQNMQMIKGIQEYFPKDTQLTQPGGGISLWIALPPKVDTWKLFEQAAAEKIIITPGPLYSSQPHYANCLRLTNANPWTDEHEWAIATLGKLINTQL</sequence>
<dbReference type="InterPro" id="IPR004839">
    <property type="entry name" value="Aminotransferase_I/II_large"/>
</dbReference>
<dbReference type="InterPro" id="IPR015422">
    <property type="entry name" value="PyrdxlP-dep_Trfase_small"/>
</dbReference>
<dbReference type="GO" id="GO:0008483">
    <property type="term" value="F:transaminase activity"/>
    <property type="evidence" value="ECO:0007669"/>
    <property type="project" value="UniProtKB-KW"/>
</dbReference>
<reference evidence="10" key="1">
    <citation type="submission" date="2016-10" db="EMBL/GenBank/DDBJ databases">
        <authorList>
            <person name="Varghese N."/>
            <person name="Submissions S."/>
        </authorList>
    </citation>
    <scope>NUCLEOTIDE SEQUENCE [LARGE SCALE GENOMIC DNA]</scope>
    <source>
        <strain evidence="10">DSM 23920</strain>
    </source>
</reference>
<dbReference type="EMBL" id="FNRL01000038">
    <property type="protein sequence ID" value="SEB07949.1"/>
    <property type="molecule type" value="Genomic_DNA"/>
</dbReference>
<dbReference type="InterPro" id="IPR015421">
    <property type="entry name" value="PyrdxlP-dep_Trfase_major"/>
</dbReference>
<dbReference type="GO" id="GO:0003677">
    <property type="term" value="F:DNA binding"/>
    <property type="evidence" value="ECO:0007669"/>
    <property type="project" value="UniProtKB-KW"/>
</dbReference>
<keyword evidence="7" id="KW-0804">Transcription</keyword>
<dbReference type="Gene3D" id="3.40.640.10">
    <property type="entry name" value="Type I PLP-dependent aspartate aminotransferase-like (Major domain)"/>
    <property type="match status" value="1"/>
</dbReference>
<dbReference type="Gene3D" id="1.10.10.10">
    <property type="entry name" value="Winged helix-like DNA-binding domain superfamily/Winged helix DNA-binding domain"/>
    <property type="match status" value="1"/>
</dbReference>
<evidence type="ECO:0000256" key="6">
    <source>
        <dbReference type="ARBA" id="ARBA00023125"/>
    </source>
</evidence>
<evidence type="ECO:0000256" key="4">
    <source>
        <dbReference type="ARBA" id="ARBA00022898"/>
    </source>
</evidence>
<dbReference type="GO" id="GO:0003700">
    <property type="term" value="F:DNA-binding transcription factor activity"/>
    <property type="evidence" value="ECO:0007669"/>
    <property type="project" value="InterPro"/>
</dbReference>
<dbReference type="PROSITE" id="PS50949">
    <property type="entry name" value="HTH_GNTR"/>
    <property type="match status" value="1"/>
</dbReference>
<accession>A0A1H4GEB3</accession>
<dbReference type="SUPFAM" id="SSF46785">
    <property type="entry name" value="Winged helix' DNA-binding domain"/>
    <property type="match status" value="1"/>
</dbReference>
<feature type="domain" description="HTH gntR-type" evidence="8">
    <location>
        <begin position="6"/>
        <end position="74"/>
    </location>
</feature>
<keyword evidence="6 9" id="KW-0238">DNA-binding</keyword>
<keyword evidence="3 9" id="KW-0808">Transferase</keyword>
<dbReference type="SUPFAM" id="SSF53383">
    <property type="entry name" value="PLP-dependent transferases"/>
    <property type="match status" value="1"/>
</dbReference>
<comment type="similarity">
    <text evidence="1">In the C-terminal section; belongs to the class-I pyridoxal-phosphate-dependent aminotransferase family.</text>
</comment>
<dbReference type="InterPro" id="IPR000524">
    <property type="entry name" value="Tscrpt_reg_HTH_GntR"/>
</dbReference>
<evidence type="ECO:0000256" key="7">
    <source>
        <dbReference type="ARBA" id="ARBA00023163"/>
    </source>
</evidence>
<gene>
    <name evidence="9" type="ORF">SAMN05660909_05242</name>
</gene>
<dbReference type="InterPro" id="IPR036388">
    <property type="entry name" value="WH-like_DNA-bd_sf"/>
</dbReference>
<keyword evidence="10" id="KW-1185">Reference proteome</keyword>
<dbReference type="InterPro" id="IPR036390">
    <property type="entry name" value="WH_DNA-bd_sf"/>
</dbReference>
<dbReference type="CDD" id="cd07377">
    <property type="entry name" value="WHTH_GntR"/>
    <property type="match status" value="1"/>
</dbReference>
<name>A0A1H4GEB3_9BACT</name>
<protein>
    <submittedName>
        <fullName evidence="9">DNA-binding transcriptional regulator, MocR family, contains an aminotransferase domain</fullName>
    </submittedName>
</protein>
<evidence type="ECO:0000313" key="9">
    <source>
        <dbReference type="EMBL" id="SEB07949.1"/>
    </source>
</evidence>
<dbReference type="Pfam" id="PF00392">
    <property type="entry name" value="GntR"/>
    <property type="match status" value="1"/>
</dbReference>
<dbReference type="PANTHER" id="PTHR46577:SF1">
    <property type="entry name" value="HTH-TYPE TRANSCRIPTIONAL REGULATORY PROTEIN GABR"/>
    <property type="match status" value="1"/>
</dbReference>
<dbReference type="OrthoDB" id="594134at2"/>
<evidence type="ECO:0000256" key="3">
    <source>
        <dbReference type="ARBA" id="ARBA00022679"/>
    </source>
</evidence>
<dbReference type="FunFam" id="3.40.640.10:FF:000023">
    <property type="entry name" value="Transcriptional regulator, GntR family"/>
    <property type="match status" value="1"/>
</dbReference>
<proteinExistence type="inferred from homology"/>
<dbReference type="Pfam" id="PF00155">
    <property type="entry name" value="Aminotran_1_2"/>
    <property type="match status" value="1"/>
</dbReference>
<dbReference type="PANTHER" id="PTHR46577">
    <property type="entry name" value="HTH-TYPE TRANSCRIPTIONAL REGULATORY PROTEIN GABR"/>
    <property type="match status" value="1"/>
</dbReference>
<organism evidence="9 10">
    <name type="scientific">Chitinophaga terrae</name>
    <name type="common">ex Kim and Jung 2007</name>
    <dbReference type="NCBI Taxonomy" id="408074"/>
    <lineage>
        <taxon>Bacteria</taxon>
        <taxon>Pseudomonadati</taxon>
        <taxon>Bacteroidota</taxon>
        <taxon>Chitinophagia</taxon>
        <taxon>Chitinophagales</taxon>
        <taxon>Chitinophagaceae</taxon>
        <taxon>Chitinophaga</taxon>
    </lineage>
</organism>
<keyword evidence="2 9" id="KW-0032">Aminotransferase</keyword>